<protein>
    <submittedName>
        <fullName evidence="10">Uncharacterized protein</fullName>
    </submittedName>
</protein>
<evidence type="ECO:0000259" key="9">
    <source>
        <dbReference type="SMART" id="SM00848"/>
    </source>
</evidence>
<keyword evidence="4" id="KW-0788">Thiol protease</keyword>
<dbReference type="PROSITE" id="PS00640">
    <property type="entry name" value="THIOL_PROTEASE_ASN"/>
    <property type="match status" value="1"/>
</dbReference>
<feature type="domain" description="Peptidase C1A papain C-terminal" evidence="8">
    <location>
        <begin position="100"/>
        <end position="319"/>
    </location>
</feature>
<evidence type="ECO:0000256" key="4">
    <source>
        <dbReference type="ARBA" id="ARBA00022807"/>
    </source>
</evidence>
<dbReference type="GO" id="GO:0008234">
    <property type="term" value="F:cysteine-type peptidase activity"/>
    <property type="evidence" value="ECO:0007669"/>
    <property type="project" value="UniProtKB-KW"/>
</dbReference>
<accession>A0A7N2LQR5</accession>
<dbReference type="AlphaFoldDB" id="A0A7N2LQR5"/>
<dbReference type="SUPFAM" id="SSF54001">
    <property type="entry name" value="Cysteine proteinases"/>
    <property type="match status" value="1"/>
</dbReference>
<dbReference type="Gramene" id="QL05p046361:mrna">
    <property type="protein sequence ID" value="QL05p046361:mrna"/>
    <property type="gene ID" value="QL05p046361"/>
</dbReference>
<evidence type="ECO:0000313" key="10">
    <source>
        <dbReference type="EnsemblPlants" id="QL05p046361:mrna"/>
    </source>
</evidence>
<dbReference type="FunFam" id="3.90.70.10:FF:000204">
    <property type="entry name" value="Papain"/>
    <property type="match status" value="1"/>
</dbReference>
<dbReference type="GO" id="GO:0006508">
    <property type="term" value="P:proteolysis"/>
    <property type="evidence" value="ECO:0007669"/>
    <property type="project" value="UniProtKB-KW"/>
</dbReference>
<dbReference type="Pfam" id="PF08246">
    <property type="entry name" value="Inhibitor_I29"/>
    <property type="match status" value="1"/>
</dbReference>
<reference evidence="10" key="2">
    <citation type="submission" date="2021-01" db="UniProtKB">
        <authorList>
            <consortium name="EnsemblPlants"/>
        </authorList>
    </citation>
    <scope>IDENTIFICATION</scope>
</reference>
<evidence type="ECO:0000259" key="8">
    <source>
        <dbReference type="SMART" id="SM00645"/>
    </source>
</evidence>
<dbReference type="EMBL" id="LRBV02000005">
    <property type="status" value="NOT_ANNOTATED_CDS"/>
    <property type="molecule type" value="Genomic_DNA"/>
</dbReference>
<dbReference type="InterPro" id="IPR013128">
    <property type="entry name" value="Peptidase_C1A"/>
</dbReference>
<organism evidence="10 11">
    <name type="scientific">Quercus lobata</name>
    <name type="common">Valley oak</name>
    <dbReference type="NCBI Taxonomy" id="97700"/>
    <lineage>
        <taxon>Eukaryota</taxon>
        <taxon>Viridiplantae</taxon>
        <taxon>Streptophyta</taxon>
        <taxon>Embryophyta</taxon>
        <taxon>Tracheophyta</taxon>
        <taxon>Spermatophyta</taxon>
        <taxon>Magnoliopsida</taxon>
        <taxon>eudicotyledons</taxon>
        <taxon>Gunneridae</taxon>
        <taxon>Pentapetalae</taxon>
        <taxon>rosids</taxon>
        <taxon>fabids</taxon>
        <taxon>Fagales</taxon>
        <taxon>Fagaceae</taxon>
        <taxon>Quercus</taxon>
    </lineage>
</organism>
<evidence type="ECO:0000256" key="7">
    <source>
        <dbReference type="ARBA" id="ARBA00023180"/>
    </source>
</evidence>
<dbReference type="SMART" id="SM00848">
    <property type="entry name" value="Inhibitor_I29"/>
    <property type="match status" value="1"/>
</dbReference>
<keyword evidence="6" id="KW-1015">Disulfide bond</keyword>
<evidence type="ECO:0000256" key="2">
    <source>
        <dbReference type="ARBA" id="ARBA00022670"/>
    </source>
</evidence>
<evidence type="ECO:0000256" key="1">
    <source>
        <dbReference type="ARBA" id="ARBA00008455"/>
    </source>
</evidence>
<proteinExistence type="inferred from homology"/>
<evidence type="ECO:0000256" key="3">
    <source>
        <dbReference type="ARBA" id="ARBA00022801"/>
    </source>
</evidence>
<dbReference type="InterPro" id="IPR038765">
    <property type="entry name" value="Papain-like_cys_pep_sf"/>
</dbReference>
<dbReference type="InterPro" id="IPR039417">
    <property type="entry name" value="Peptidase_C1A_papain-like"/>
</dbReference>
<evidence type="ECO:0000313" key="11">
    <source>
        <dbReference type="Proteomes" id="UP000594261"/>
    </source>
</evidence>
<keyword evidence="5" id="KW-0865">Zymogen</keyword>
<dbReference type="EnsemblPlants" id="QL05p046361:mrna">
    <property type="protein sequence ID" value="QL05p046361:mrna"/>
    <property type="gene ID" value="QL05p046361"/>
</dbReference>
<name>A0A7N2LQR5_QUELO</name>
<keyword evidence="3" id="KW-0378">Hydrolase</keyword>
<reference evidence="10 11" key="1">
    <citation type="journal article" date="2016" name="G3 (Bethesda)">
        <title>First Draft Assembly and Annotation of the Genome of a California Endemic Oak Quercus lobata Nee (Fagaceae).</title>
        <authorList>
            <person name="Sork V.L."/>
            <person name="Fitz-Gibbon S.T."/>
            <person name="Puiu D."/>
            <person name="Crepeau M."/>
            <person name="Gugger P.F."/>
            <person name="Sherman R."/>
            <person name="Stevens K."/>
            <person name="Langley C.H."/>
            <person name="Pellegrini M."/>
            <person name="Salzberg S.L."/>
        </authorList>
    </citation>
    <scope>NUCLEOTIDE SEQUENCE [LARGE SCALE GENOMIC DNA]</scope>
    <source>
        <strain evidence="10 11">cv. SW786</strain>
    </source>
</reference>
<keyword evidence="11" id="KW-1185">Reference proteome</keyword>
<dbReference type="Proteomes" id="UP000594261">
    <property type="component" value="Chromosome 5"/>
</dbReference>
<dbReference type="InterPro" id="IPR013201">
    <property type="entry name" value="Prot_inhib_I29"/>
</dbReference>
<dbReference type="OMA" id="SSAIGEX"/>
<dbReference type="InterPro" id="IPR025661">
    <property type="entry name" value="Pept_asp_AS"/>
</dbReference>
<sequence length="324" mass="36187">MSRPFSESLISERYEIWLAQYGRKHVNSEEQEKRFNIFKDNVEYIDKFNSEGNRTYKLGANKFADLTHEEFLASYNREKISTSPSFINVDSFDPNAVTDVPPTLDWRARGAVTPVKDQGWGCTQSGWAFSVAAGIEGLLHNVTGNLRELSVQQLIDCSINKYSSGCNGGVSARAYNYVRDNRGITLEEYYPYHGSLGTCDQQKATKFQVFQISGCYGTQGRTEADLLMRVAAQPVSIDLDASSREFQLYASGVFTGPCGVQSTHVANLVGYGVAEDGTKYWIMKNSWGTGWGEAGYMRILRDYVNNGLCGLAQEVVWPFVNSLH</sequence>
<dbReference type="InterPro" id="IPR000668">
    <property type="entry name" value="Peptidase_C1A_C"/>
</dbReference>
<evidence type="ECO:0000256" key="5">
    <source>
        <dbReference type="ARBA" id="ARBA00023145"/>
    </source>
</evidence>
<dbReference type="InParanoid" id="A0A7N2LQR5"/>
<dbReference type="PANTHER" id="PTHR12411">
    <property type="entry name" value="CYSTEINE PROTEASE FAMILY C1-RELATED"/>
    <property type="match status" value="1"/>
</dbReference>
<dbReference type="Gene3D" id="3.90.70.10">
    <property type="entry name" value="Cysteine proteinases"/>
    <property type="match status" value="1"/>
</dbReference>
<feature type="domain" description="Cathepsin propeptide inhibitor" evidence="9">
    <location>
        <begin position="14"/>
        <end position="71"/>
    </location>
</feature>
<keyword evidence="7" id="KW-0325">Glycoprotein</keyword>
<dbReference type="Pfam" id="PF00112">
    <property type="entry name" value="Peptidase_C1"/>
    <property type="match status" value="1"/>
</dbReference>
<dbReference type="CDD" id="cd02248">
    <property type="entry name" value="Peptidase_C1A"/>
    <property type="match status" value="1"/>
</dbReference>
<dbReference type="SMART" id="SM00645">
    <property type="entry name" value="Pept_C1"/>
    <property type="match status" value="1"/>
</dbReference>
<evidence type="ECO:0000256" key="6">
    <source>
        <dbReference type="ARBA" id="ARBA00023157"/>
    </source>
</evidence>
<gene>
    <name evidence="10" type="primary">LOC115988499</name>
</gene>
<keyword evidence="2" id="KW-0645">Protease</keyword>
<comment type="similarity">
    <text evidence="1">Belongs to the peptidase C1 family.</text>
</comment>